<sequence length="533" mass="58152">MTPALVNTTHIPSRTQILVIGGGPAGSYAATMLAREGLEVTLLEKDFFPRYHIGESLVPSVKQFLTLIDAEEIVSAHGFTDKPGAAVKLTHDSIEGYTDFIAIDPKNGSWNVVRSEFDEILLRHAAKNGVRVLEGVNVTKINFDPNSESPDCLRPISAEWQSKTLDQSGNIAFDWLVDASGRTGLMSTKYLRNRRLNSSLKNVACWGYWKGAGRYSPGTNRENAIWIEALTDQTGWCWFIPLHNGTVSVGFVMLEEASVKKKRGSDGTPSLSLKDHYLNQMQYAPGLVELLGDGTLESDIKAASDYSYSATSYAGDHYRIAGDAGSFIDPFFSSGVHLALTGGFSAACSLAASIRGDCPEVDAIKYHDLKVGTAYTRFLIVVLGAYKQMRAQDVPVLQDINEKNFDHAFTMIRSIIQGAGDVGRELTETEVQDAMDFCSGIFLPVSSETQSSVAKRLDPHLLSLDAPVMLPKEIEAILGEEDKESVQVVWRVNARKPIHATYADSVSQFGNEAFAGYVSCCGRGKLGLVRASE</sequence>
<dbReference type="PANTHER" id="PTHR43747">
    <property type="entry name" value="FAD-BINDING PROTEIN"/>
    <property type="match status" value="1"/>
</dbReference>
<evidence type="ECO:0000313" key="6">
    <source>
        <dbReference type="Proteomes" id="UP000813824"/>
    </source>
</evidence>
<evidence type="ECO:0000256" key="2">
    <source>
        <dbReference type="ARBA" id="ARBA00023002"/>
    </source>
</evidence>
<dbReference type="InterPro" id="IPR006905">
    <property type="entry name" value="Flavin_halogenase"/>
</dbReference>
<dbReference type="GO" id="GO:0140907">
    <property type="term" value="F:flavin-dependent halogenase activity"/>
    <property type="evidence" value="ECO:0007669"/>
    <property type="project" value="UniProtKB-ARBA"/>
</dbReference>
<keyword evidence="2" id="KW-0560">Oxidoreductase</keyword>
<accession>A0A8K0USA5</accession>
<comment type="catalytic activity">
    <reaction evidence="4">
        <text>melleolide F + FADH2 + chloride + O2 = 6'-chloromelleolide F + FAD + 2 H2O + H(+)</text>
        <dbReference type="Rhea" id="RHEA:67160"/>
        <dbReference type="ChEBI" id="CHEBI:15377"/>
        <dbReference type="ChEBI" id="CHEBI:15378"/>
        <dbReference type="ChEBI" id="CHEBI:15379"/>
        <dbReference type="ChEBI" id="CHEBI:17996"/>
        <dbReference type="ChEBI" id="CHEBI:57692"/>
        <dbReference type="ChEBI" id="CHEBI:58307"/>
        <dbReference type="ChEBI" id="CHEBI:167712"/>
        <dbReference type="ChEBI" id="CHEBI:167713"/>
    </reaction>
    <physiologicalReaction direction="left-to-right" evidence="4">
        <dbReference type="Rhea" id="RHEA:67161"/>
    </physiologicalReaction>
</comment>
<dbReference type="Pfam" id="PF04820">
    <property type="entry name" value="Trp_halogenase"/>
    <property type="match status" value="2"/>
</dbReference>
<dbReference type="InterPro" id="IPR050816">
    <property type="entry name" value="Flavin-dep_Halogenase_NPB"/>
</dbReference>
<dbReference type="InterPro" id="IPR036188">
    <property type="entry name" value="FAD/NAD-bd_sf"/>
</dbReference>
<keyword evidence="3" id="KW-0503">Monooxygenase</keyword>
<evidence type="ECO:0000256" key="1">
    <source>
        <dbReference type="ARBA" id="ARBA00005706"/>
    </source>
</evidence>
<reference evidence="5" key="1">
    <citation type="journal article" date="2021" name="New Phytol.">
        <title>Evolutionary innovations through gain and loss of genes in the ectomycorrhizal Boletales.</title>
        <authorList>
            <person name="Wu G."/>
            <person name="Miyauchi S."/>
            <person name="Morin E."/>
            <person name="Kuo A."/>
            <person name="Drula E."/>
            <person name="Varga T."/>
            <person name="Kohler A."/>
            <person name="Feng B."/>
            <person name="Cao Y."/>
            <person name="Lipzen A."/>
            <person name="Daum C."/>
            <person name="Hundley H."/>
            <person name="Pangilinan J."/>
            <person name="Johnson J."/>
            <person name="Barry K."/>
            <person name="LaButti K."/>
            <person name="Ng V."/>
            <person name="Ahrendt S."/>
            <person name="Min B."/>
            <person name="Choi I.G."/>
            <person name="Park H."/>
            <person name="Plett J.M."/>
            <person name="Magnuson J."/>
            <person name="Spatafora J.W."/>
            <person name="Nagy L.G."/>
            <person name="Henrissat B."/>
            <person name="Grigoriev I.V."/>
            <person name="Yang Z.L."/>
            <person name="Xu J."/>
            <person name="Martin F.M."/>
        </authorList>
    </citation>
    <scope>NUCLEOTIDE SEQUENCE</scope>
    <source>
        <strain evidence="5">KKN 215</strain>
    </source>
</reference>
<comment type="caution">
    <text evidence="5">The sequence shown here is derived from an EMBL/GenBank/DDBJ whole genome shotgun (WGS) entry which is preliminary data.</text>
</comment>
<dbReference type="PRINTS" id="PR00420">
    <property type="entry name" value="RNGMNOXGNASE"/>
</dbReference>
<evidence type="ECO:0000313" key="5">
    <source>
        <dbReference type="EMBL" id="KAH8101529.1"/>
    </source>
</evidence>
<comment type="similarity">
    <text evidence="1">Belongs to the flavin-dependent halogenase family.</text>
</comment>
<evidence type="ECO:0000256" key="3">
    <source>
        <dbReference type="ARBA" id="ARBA00023033"/>
    </source>
</evidence>
<dbReference type="OrthoDB" id="3340390at2759"/>
<dbReference type="EMBL" id="JAEVFJ010000012">
    <property type="protein sequence ID" value="KAH8101529.1"/>
    <property type="molecule type" value="Genomic_DNA"/>
</dbReference>
<dbReference type="GO" id="GO:0004497">
    <property type="term" value="F:monooxygenase activity"/>
    <property type="evidence" value="ECO:0007669"/>
    <property type="project" value="UniProtKB-KW"/>
</dbReference>
<dbReference type="Proteomes" id="UP000813824">
    <property type="component" value="Unassembled WGS sequence"/>
</dbReference>
<name>A0A8K0USA5_9AGAR</name>
<dbReference type="AlphaFoldDB" id="A0A8K0USA5"/>
<organism evidence="5 6">
    <name type="scientific">Cristinia sonorae</name>
    <dbReference type="NCBI Taxonomy" id="1940300"/>
    <lineage>
        <taxon>Eukaryota</taxon>
        <taxon>Fungi</taxon>
        <taxon>Dikarya</taxon>
        <taxon>Basidiomycota</taxon>
        <taxon>Agaricomycotina</taxon>
        <taxon>Agaricomycetes</taxon>
        <taxon>Agaricomycetidae</taxon>
        <taxon>Agaricales</taxon>
        <taxon>Pleurotineae</taxon>
        <taxon>Stephanosporaceae</taxon>
        <taxon>Cristinia</taxon>
    </lineage>
</organism>
<dbReference type="SUPFAM" id="SSF51905">
    <property type="entry name" value="FAD/NAD(P)-binding domain"/>
    <property type="match status" value="1"/>
</dbReference>
<dbReference type="Gene3D" id="3.50.50.60">
    <property type="entry name" value="FAD/NAD(P)-binding domain"/>
    <property type="match status" value="1"/>
</dbReference>
<keyword evidence="6" id="KW-1185">Reference proteome</keyword>
<protein>
    <submittedName>
        <fullName evidence="5">FAD/NAD-P-binding domain-containing protein</fullName>
    </submittedName>
</protein>
<dbReference type="PANTHER" id="PTHR43747:SF5">
    <property type="entry name" value="FAD-BINDING DOMAIN-CONTAINING PROTEIN"/>
    <property type="match status" value="1"/>
</dbReference>
<evidence type="ECO:0000256" key="4">
    <source>
        <dbReference type="ARBA" id="ARBA00049364"/>
    </source>
</evidence>
<dbReference type="GO" id="GO:0044550">
    <property type="term" value="P:secondary metabolite biosynthetic process"/>
    <property type="evidence" value="ECO:0007669"/>
    <property type="project" value="UniProtKB-ARBA"/>
</dbReference>
<gene>
    <name evidence="5" type="ORF">BXZ70DRAFT_100265</name>
</gene>
<proteinExistence type="inferred from homology"/>